<accession>Q1N0R3</accession>
<dbReference type="EMBL" id="AAQH01000013">
    <property type="protein sequence ID" value="EAT11770.1"/>
    <property type="molecule type" value="Genomic_DNA"/>
</dbReference>
<dbReference type="GO" id="GO:0016491">
    <property type="term" value="F:oxidoreductase activity"/>
    <property type="evidence" value="ECO:0007669"/>
    <property type="project" value="UniProtKB-KW"/>
</dbReference>
<comment type="similarity">
    <text evidence="2">Belongs to the nitroreductase family.</text>
</comment>
<keyword evidence="3" id="KW-0285">Flavoprotein</keyword>
<keyword evidence="8" id="KW-1185">Reference proteome</keyword>
<evidence type="ECO:0000256" key="5">
    <source>
        <dbReference type="ARBA" id="ARBA00023002"/>
    </source>
</evidence>
<proteinExistence type="inferred from homology"/>
<dbReference type="RefSeq" id="WP_007016371.1">
    <property type="nucleotide sequence ID" value="NZ_AAQH01000013.1"/>
</dbReference>
<dbReference type="STRING" id="207949.RED65_05269"/>
<dbReference type="InterPro" id="IPR029479">
    <property type="entry name" value="Nitroreductase"/>
</dbReference>
<reference evidence="7 8" key="1">
    <citation type="submission" date="2006-03" db="EMBL/GenBank/DDBJ databases">
        <authorList>
            <person name="Pinhassi J."/>
            <person name="Pedros-Alio C."/>
            <person name="Ferriera S."/>
            <person name="Johnson J."/>
            <person name="Kravitz S."/>
            <person name="Halpern A."/>
            <person name="Remington K."/>
            <person name="Beeson K."/>
            <person name="Tran B."/>
            <person name="Rogers Y.-H."/>
            <person name="Friedman R."/>
            <person name="Venter J.C."/>
        </authorList>
    </citation>
    <scope>NUCLEOTIDE SEQUENCE [LARGE SCALE GENOMIC DNA]</scope>
    <source>
        <strain evidence="7 8">RED65</strain>
    </source>
</reference>
<evidence type="ECO:0000313" key="7">
    <source>
        <dbReference type="EMBL" id="EAT11770.1"/>
    </source>
</evidence>
<name>Q1N0R3_9GAMM</name>
<dbReference type="Proteomes" id="UP000004263">
    <property type="component" value="Unassembled WGS sequence"/>
</dbReference>
<protein>
    <recommendedName>
        <fullName evidence="6">Nitroreductase domain-containing protein</fullName>
    </recommendedName>
</protein>
<dbReference type="HOGENOM" id="CLU_070764_9_1_6"/>
<organism evidence="7 8">
    <name type="scientific">Bermanella marisrubri</name>
    <dbReference type="NCBI Taxonomy" id="207949"/>
    <lineage>
        <taxon>Bacteria</taxon>
        <taxon>Pseudomonadati</taxon>
        <taxon>Pseudomonadota</taxon>
        <taxon>Gammaproteobacteria</taxon>
        <taxon>Oceanospirillales</taxon>
        <taxon>Oceanospirillaceae</taxon>
        <taxon>Bermanella</taxon>
    </lineage>
</organism>
<dbReference type="CDD" id="cd02136">
    <property type="entry name" value="PnbA_NfnB-like"/>
    <property type="match status" value="1"/>
</dbReference>
<evidence type="ECO:0000256" key="4">
    <source>
        <dbReference type="ARBA" id="ARBA00022643"/>
    </source>
</evidence>
<evidence type="ECO:0000256" key="1">
    <source>
        <dbReference type="ARBA" id="ARBA00001917"/>
    </source>
</evidence>
<dbReference type="Pfam" id="PF00881">
    <property type="entry name" value="Nitroreductase"/>
    <property type="match status" value="1"/>
</dbReference>
<keyword evidence="5" id="KW-0560">Oxidoreductase</keyword>
<dbReference type="SUPFAM" id="SSF55469">
    <property type="entry name" value="FMN-dependent nitroreductase-like"/>
    <property type="match status" value="1"/>
</dbReference>
<dbReference type="InterPro" id="IPR000415">
    <property type="entry name" value="Nitroreductase-like"/>
</dbReference>
<dbReference type="Gene3D" id="3.40.109.10">
    <property type="entry name" value="NADH Oxidase"/>
    <property type="match status" value="1"/>
</dbReference>
<gene>
    <name evidence="7" type="ORF">RED65_05269</name>
</gene>
<dbReference type="PANTHER" id="PTHR43673">
    <property type="entry name" value="NAD(P)H NITROREDUCTASE YDGI-RELATED"/>
    <property type="match status" value="1"/>
</dbReference>
<evidence type="ECO:0000259" key="6">
    <source>
        <dbReference type="Pfam" id="PF00881"/>
    </source>
</evidence>
<evidence type="ECO:0000256" key="2">
    <source>
        <dbReference type="ARBA" id="ARBA00007118"/>
    </source>
</evidence>
<dbReference type="OrthoDB" id="9784375at2"/>
<comment type="cofactor">
    <cofactor evidence="1">
        <name>FMN</name>
        <dbReference type="ChEBI" id="CHEBI:58210"/>
    </cofactor>
</comment>
<evidence type="ECO:0000313" key="8">
    <source>
        <dbReference type="Proteomes" id="UP000004263"/>
    </source>
</evidence>
<feature type="domain" description="Nitroreductase" evidence="6">
    <location>
        <begin position="12"/>
        <end position="200"/>
    </location>
</feature>
<keyword evidence="4" id="KW-0288">FMN</keyword>
<dbReference type="AlphaFoldDB" id="Q1N0R3"/>
<dbReference type="PANTHER" id="PTHR43673:SF2">
    <property type="entry name" value="NITROREDUCTASE"/>
    <property type="match status" value="1"/>
</dbReference>
<comment type="caution">
    <text evidence="7">The sequence shown here is derived from an EMBL/GenBank/DDBJ whole genome shotgun (WGS) entry which is preliminary data.</text>
</comment>
<evidence type="ECO:0000256" key="3">
    <source>
        <dbReference type="ARBA" id="ARBA00022630"/>
    </source>
</evidence>
<sequence length="226" mass="25447">MTKINQPLHEIIKQRRSVRGYKPDIIDDKTLEDIFTLAQQSPSNCNVQPWGVLLATGNACDRIRQQLTQHFMAAKPMNPDFEGLPKFEGKMRERQVECAQALYGAMDIERKDHAGRMRATARNYAFFDAPHIAFITMEKRFSPAIAVDVGMYAQTLMLAMESHGIASCAQASVAYYPDLVREFFGVDSDMGILLGISFGYEDSNVPANKARTTRAPLDEIITHKRD</sequence>